<dbReference type="AlphaFoldDB" id="A0A6C0HUP5"/>
<evidence type="ECO:0000256" key="1">
    <source>
        <dbReference type="SAM" id="Coils"/>
    </source>
</evidence>
<organism evidence="2">
    <name type="scientific">viral metagenome</name>
    <dbReference type="NCBI Taxonomy" id="1070528"/>
    <lineage>
        <taxon>unclassified sequences</taxon>
        <taxon>metagenomes</taxon>
        <taxon>organismal metagenomes</taxon>
    </lineage>
</organism>
<accession>A0A6C0HUP5</accession>
<dbReference type="EMBL" id="MN740012">
    <property type="protein sequence ID" value="QHT83856.1"/>
    <property type="molecule type" value="Genomic_DNA"/>
</dbReference>
<evidence type="ECO:0000313" key="2">
    <source>
        <dbReference type="EMBL" id="QHT83856.1"/>
    </source>
</evidence>
<reference evidence="2" key="1">
    <citation type="journal article" date="2020" name="Nature">
        <title>Giant virus diversity and host interactions through global metagenomics.</title>
        <authorList>
            <person name="Schulz F."/>
            <person name="Roux S."/>
            <person name="Paez-Espino D."/>
            <person name="Jungbluth S."/>
            <person name="Walsh D.A."/>
            <person name="Denef V.J."/>
            <person name="McMahon K.D."/>
            <person name="Konstantinidis K.T."/>
            <person name="Eloe-Fadrosh E.A."/>
            <person name="Kyrpides N.C."/>
            <person name="Woyke T."/>
        </authorList>
    </citation>
    <scope>NUCLEOTIDE SEQUENCE</scope>
    <source>
        <strain evidence="2">GVMAG-M-3300023184-168</strain>
    </source>
</reference>
<name>A0A6C0HUP5_9ZZZZ</name>
<sequence length="139" mass="16808">MIEYPTNIVIEYTNTNEYRKCIRKLFNMNKKNYEDKIKKIENHNDEILDDETRDEISYDDDSSKMMLEYLFQKTQHIEEFSELYKKAAARMFSVDETIGQAILFSYDYLYNYHYCLVDFFNGVFNKNSDSYKVLVKKLS</sequence>
<proteinExistence type="predicted"/>
<keyword evidence="1" id="KW-0175">Coiled coil</keyword>
<protein>
    <submittedName>
        <fullName evidence="2">Uncharacterized protein</fullName>
    </submittedName>
</protein>
<feature type="coiled-coil region" evidence="1">
    <location>
        <begin position="23"/>
        <end position="50"/>
    </location>
</feature>